<name>A0A9D1WQY8_9FIRM</name>
<comment type="caution">
    <text evidence="2">The sequence shown here is derived from an EMBL/GenBank/DDBJ whole genome shotgun (WGS) entry which is preliminary data.</text>
</comment>
<dbReference type="InterPro" id="IPR027051">
    <property type="entry name" value="XdhC_Rossmann_dom"/>
</dbReference>
<sequence length="250" mass="27378">MNRTFWQALLAALERGEQVQLLTALSGRAGGRELTAQKLLRTPREELPSDPAFADFWAGVPAMEGPFPSLWEREGVRLFCEQLAAPPQLVICGGGHISLPLAQIAALLEFSVTVLDDRPEFANSRRFPQARVVCAPFAQALEQVPHTPSSYFVVVTRGHQYDRACLEQILQRPFAYLGMIGSRRKVGAVLEELARQGYPQALLQRIYAPIGLPIGGQTPAEIAVSIAAQLVQVRQGACQGALDLEGLRRL</sequence>
<dbReference type="EMBL" id="DXES01000071">
    <property type="protein sequence ID" value="HIX65281.1"/>
    <property type="molecule type" value="Genomic_DNA"/>
</dbReference>
<accession>A0A9D1WQY8</accession>
<dbReference type="Pfam" id="PF13478">
    <property type="entry name" value="XdhC_C"/>
    <property type="match status" value="1"/>
</dbReference>
<protein>
    <submittedName>
        <fullName evidence="2">XdhC family protein</fullName>
    </submittedName>
</protein>
<feature type="non-terminal residue" evidence="2">
    <location>
        <position position="250"/>
    </location>
</feature>
<dbReference type="PANTHER" id="PTHR30388:SF6">
    <property type="entry name" value="XANTHINE DEHYDROGENASE SUBUNIT A-RELATED"/>
    <property type="match status" value="1"/>
</dbReference>
<gene>
    <name evidence="2" type="ORF">H9736_03440</name>
</gene>
<evidence type="ECO:0000259" key="1">
    <source>
        <dbReference type="Pfam" id="PF13478"/>
    </source>
</evidence>
<dbReference type="SUPFAM" id="SSF51905">
    <property type="entry name" value="FAD/NAD(P)-binding domain"/>
    <property type="match status" value="1"/>
</dbReference>
<evidence type="ECO:0000313" key="3">
    <source>
        <dbReference type="Proteomes" id="UP000886800"/>
    </source>
</evidence>
<proteinExistence type="predicted"/>
<organism evidence="2 3">
    <name type="scientific">Candidatus Anaerotruncus excrementipullorum</name>
    <dbReference type="NCBI Taxonomy" id="2838465"/>
    <lineage>
        <taxon>Bacteria</taxon>
        <taxon>Bacillati</taxon>
        <taxon>Bacillota</taxon>
        <taxon>Clostridia</taxon>
        <taxon>Eubacteriales</taxon>
        <taxon>Oscillospiraceae</taxon>
        <taxon>Anaerotruncus</taxon>
    </lineage>
</organism>
<dbReference type="Gene3D" id="3.40.50.720">
    <property type="entry name" value="NAD(P)-binding Rossmann-like Domain"/>
    <property type="match status" value="1"/>
</dbReference>
<feature type="domain" description="XdhC Rossmann" evidence="1">
    <location>
        <begin position="89"/>
        <end position="230"/>
    </location>
</feature>
<dbReference type="PANTHER" id="PTHR30388">
    <property type="entry name" value="ALDEHYDE OXIDOREDUCTASE MOLYBDENUM COFACTOR ASSEMBLY PROTEIN"/>
    <property type="match status" value="1"/>
</dbReference>
<evidence type="ECO:0000313" key="2">
    <source>
        <dbReference type="EMBL" id="HIX65281.1"/>
    </source>
</evidence>
<reference evidence="2" key="2">
    <citation type="submission" date="2021-04" db="EMBL/GenBank/DDBJ databases">
        <authorList>
            <person name="Gilroy R."/>
        </authorList>
    </citation>
    <scope>NUCLEOTIDE SEQUENCE</scope>
    <source>
        <strain evidence="2">CHK188-5543</strain>
    </source>
</reference>
<dbReference type="Proteomes" id="UP000886800">
    <property type="component" value="Unassembled WGS sequence"/>
</dbReference>
<dbReference type="AlphaFoldDB" id="A0A9D1WQY8"/>
<reference evidence="2" key="1">
    <citation type="journal article" date="2021" name="PeerJ">
        <title>Extensive microbial diversity within the chicken gut microbiome revealed by metagenomics and culture.</title>
        <authorList>
            <person name="Gilroy R."/>
            <person name="Ravi A."/>
            <person name="Getino M."/>
            <person name="Pursley I."/>
            <person name="Horton D.L."/>
            <person name="Alikhan N.F."/>
            <person name="Baker D."/>
            <person name="Gharbi K."/>
            <person name="Hall N."/>
            <person name="Watson M."/>
            <person name="Adriaenssens E.M."/>
            <person name="Foster-Nyarko E."/>
            <person name="Jarju S."/>
            <person name="Secka A."/>
            <person name="Antonio M."/>
            <person name="Oren A."/>
            <person name="Chaudhuri R.R."/>
            <person name="La Ragione R."/>
            <person name="Hildebrand F."/>
            <person name="Pallen M.J."/>
        </authorList>
    </citation>
    <scope>NUCLEOTIDE SEQUENCE</scope>
    <source>
        <strain evidence="2">CHK188-5543</strain>
    </source>
</reference>
<dbReference type="InterPro" id="IPR052698">
    <property type="entry name" value="MoCofactor_Util/Proc"/>
</dbReference>
<dbReference type="InterPro" id="IPR036188">
    <property type="entry name" value="FAD/NAD-bd_sf"/>
</dbReference>